<evidence type="ECO:0000313" key="1">
    <source>
        <dbReference type="EMBL" id="CAE0348069.1"/>
    </source>
</evidence>
<accession>A0A7S3N5V9</accession>
<organism evidence="1">
    <name type="scientific">Euplotes harpa</name>
    <dbReference type="NCBI Taxonomy" id="151035"/>
    <lineage>
        <taxon>Eukaryota</taxon>
        <taxon>Sar</taxon>
        <taxon>Alveolata</taxon>
        <taxon>Ciliophora</taxon>
        <taxon>Intramacronucleata</taxon>
        <taxon>Spirotrichea</taxon>
        <taxon>Hypotrichia</taxon>
        <taxon>Euplotida</taxon>
        <taxon>Euplotidae</taxon>
        <taxon>Euplotes</taxon>
    </lineage>
</organism>
<dbReference type="EMBL" id="HBII01016454">
    <property type="protein sequence ID" value="CAE0348069.1"/>
    <property type="molecule type" value="Transcribed_RNA"/>
</dbReference>
<sequence>MIITRGLLDAMAVAHRDKCEVLFEKIRAIIVTMAKETKLTDNEEINQTEKNNKVILFTEILTKILNPKFDAKVSSVYRSAFFFVIKSLKEDKDFKKLVRSSYKELLKCYLQKRASNTLTLDFFHNAFNADLEFSYSFFKFLLKCSLPISKHKNPKTGELENKGARTVKQRFLAIDLLMFLLKRTRHSNDDALITKLGSNFDLLSQCCVTILEDIKTIKHKVKNAAKIVSLFINAGNCLKYSARKAEYAELVNEHGTQIVSVLQTLVKDKEFTQLKASIKHLQKLIAL</sequence>
<reference evidence="1" key="1">
    <citation type="submission" date="2021-01" db="EMBL/GenBank/DDBJ databases">
        <authorList>
            <person name="Corre E."/>
            <person name="Pelletier E."/>
            <person name="Niang G."/>
            <person name="Scheremetjew M."/>
            <person name="Finn R."/>
            <person name="Kale V."/>
            <person name="Holt S."/>
            <person name="Cochrane G."/>
            <person name="Meng A."/>
            <person name="Brown T."/>
            <person name="Cohen L."/>
        </authorList>
    </citation>
    <scope>NUCLEOTIDE SEQUENCE</scope>
    <source>
        <strain evidence="1">FSP1.4</strain>
    </source>
</reference>
<name>A0A7S3N5V9_9SPIT</name>
<gene>
    <name evidence="1" type="ORF">EHAR0213_LOCUS6980</name>
</gene>
<dbReference type="AlphaFoldDB" id="A0A7S3N5V9"/>
<proteinExistence type="predicted"/>
<protein>
    <submittedName>
        <fullName evidence="1">Uncharacterized protein</fullName>
    </submittedName>
</protein>